<feature type="region of interest" description="Disordered" evidence="1">
    <location>
        <begin position="154"/>
        <end position="207"/>
    </location>
</feature>
<evidence type="ECO:0000313" key="2">
    <source>
        <dbReference type="EMBL" id="PPK65196.1"/>
    </source>
</evidence>
<dbReference type="AlphaFoldDB" id="A0A2S6GJ64"/>
<protein>
    <submittedName>
        <fullName evidence="2">Uncharacterized protein</fullName>
    </submittedName>
</protein>
<organism evidence="2 3">
    <name type="scientific">Actinokineospora auranticolor</name>
    <dbReference type="NCBI Taxonomy" id="155976"/>
    <lineage>
        <taxon>Bacteria</taxon>
        <taxon>Bacillati</taxon>
        <taxon>Actinomycetota</taxon>
        <taxon>Actinomycetes</taxon>
        <taxon>Pseudonocardiales</taxon>
        <taxon>Pseudonocardiaceae</taxon>
        <taxon>Actinokineospora</taxon>
    </lineage>
</organism>
<comment type="caution">
    <text evidence="2">The sequence shown here is derived from an EMBL/GenBank/DDBJ whole genome shotgun (WGS) entry which is preliminary data.</text>
</comment>
<accession>A0A2S6GJ64</accession>
<reference evidence="2 3" key="1">
    <citation type="submission" date="2018-02" db="EMBL/GenBank/DDBJ databases">
        <title>Genomic Encyclopedia of Archaeal and Bacterial Type Strains, Phase II (KMG-II): from individual species to whole genera.</title>
        <authorList>
            <person name="Goeker M."/>
        </authorList>
    </citation>
    <scope>NUCLEOTIDE SEQUENCE [LARGE SCALE GENOMIC DNA]</scope>
    <source>
        <strain evidence="2 3">YU 961-1</strain>
    </source>
</reference>
<keyword evidence="3" id="KW-1185">Reference proteome</keyword>
<dbReference type="EMBL" id="PTIX01000015">
    <property type="protein sequence ID" value="PPK65196.1"/>
    <property type="molecule type" value="Genomic_DNA"/>
</dbReference>
<feature type="compositionally biased region" description="Polar residues" evidence="1">
    <location>
        <begin position="1"/>
        <end position="13"/>
    </location>
</feature>
<gene>
    <name evidence="2" type="ORF">CLV40_11543</name>
</gene>
<feature type="region of interest" description="Disordered" evidence="1">
    <location>
        <begin position="99"/>
        <end position="120"/>
    </location>
</feature>
<evidence type="ECO:0000313" key="3">
    <source>
        <dbReference type="Proteomes" id="UP000239203"/>
    </source>
</evidence>
<sequence>MSDHAVSSWSSTGPVGVVRHPDDHEPGVVVQELPPLGQPPRPRGERAGQPVHRLHLGGQPVGRLVGGGDEQHRIRLGRPVAHVVDQLQQLPPAVVLGQAGEQDEHVRGAPPPPQAPGPGAELAAQVLEEGVHQQQLQLVAGVVAAARLGEPLGEPDEGLGVAGGEDRLAPQPRPLPSHADPPLEPQRAGGRARCERHTGRGHPRRLARFERVAGAGPVPPPQEGRDRGALVDTVIRRRGPAESHSTNPNMRNRRIRWLPNRSAARLRRSAVSSGSSLSSGTVPLSGAVLAPAARMSALALSTSSVACSTLGGAARLRRFSRNRAHWQASSPIRHTSGRARSRLRFQLVRSLGYGFSSTRNGRGRFTSVCTVLSKVLSPRKTAPPTVPPFSSAPGLGRVFRWRAEATAVGQMGSTPETATTADVAAMDPTHRPKLPTVHLGGRIAVWTNSDPISDMRNAGPGGK</sequence>
<evidence type="ECO:0000256" key="1">
    <source>
        <dbReference type="SAM" id="MobiDB-lite"/>
    </source>
</evidence>
<name>A0A2S6GJ64_9PSEU</name>
<feature type="region of interest" description="Disordered" evidence="1">
    <location>
        <begin position="1"/>
        <end position="67"/>
    </location>
</feature>
<proteinExistence type="predicted"/>
<dbReference type="Proteomes" id="UP000239203">
    <property type="component" value="Unassembled WGS sequence"/>
</dbReference>